<evidence type="ECO:0000256" key="1">
    <source>
        <dbReference type="SAM" id="MobiDB-lite"/>
    </source>
</evidence>
<dbReference type="RefSeq" id="WP_262567327.1">
    <property type="nucleotide sequence ID" value="NZ_JAPFCC010000001.1"/>
</dbReference>
<dbReference type="Proteomes" id="UP001209854">
    <property type="component" value="Unassembled WGS sequence"/>
</dbReference>
<evidence type="ECO:0000313" key="4">
    <source>
        <dbReference type="Proteomes" id="UP001209854"/>
    </source>
</evidence>
<name>A0ABT3MTE7_9GAMM</name>
<comment type="caution">
    <text evidence="3">The sequence shown here is derived from an EMBL/GenBank/DDBJ whole genome shotgun (WGS) entry which is preliminary data.</text>
</comment>
<feature type="compositionally biased region" description="Polar residues" evidence="1">
    <location>
        <begin position="435"/>
        <end position="454"/>
    </location>
</feature>
<reference evidence="3 4" key="1">
    <citation type="submission" date="2022-10" db="EMBL/GenBank/DDBJ databases">
        <title>High-quality genome sequences of two octocoral-associated bacteria, Endozoicomonas euniceicola EF212 and Endozoicomonas gorgoniicola PS125.</title>
        <authorList>
            <person name="Chiou Y.-J."/>
            <person name="Chen Y.-H."/>
        </authorList>
    </citation>
    <scope>NUCLEOTIDE SEQUENCE [LARGE SCALE GENOMIC DNA]</scope>
    <source>
        <strain evidence="3 4">PS125</strain>
    </source>
</reference>
<keyword evidence="2" id="KW-0732">Signal</keyword>
<accession>A0ABT3MTE7</accession>
<keyword evidence="4" id="KW-1185">Reference proteome</keyword>
<dbReference type="EMBL" id="JAPFCC010000001">
    <property type="protein sequence ID" value="MCW7552358.1"/>
    <property type="molecule type" value="Genomic_DNA"/>
</dbReference>
<feature type="signal peptide" evidence="2">
    <location>
        <begin position="1"/>
        <end position="21"/>
    </location>
</feature>
<feature type="chain" id="PRO_5047490819" evidence="2">
    <location>
        <begin position="22"/>
        <end position="465"/>
    </location>
</feature>
<evidence type="ECO:0000256" key="2">
    <source>
        <dbReference type="SAM" id="SignalP"/>
    </source>
</evidence>
<evidence type="ECO:0000313" key="3">
    <source>
        <dbReference type="EMBL" id="MCW7552358.1"/>
    </source>
</evidence>
<proteinExistence type="predicted"/>
<protein>
    <submittedName>
        <fullName evidence="3">Uncharacterized protein</fullName>
    </submittedName>
</protein>
<sequence length="465" mass="52015">MNSFTALCFILLCIISKSIHADHYKVTKSDISFFIEIKRTSLNIALDLLIKEINKNTDFMVEEITSNDVTEIQEQPVYHISGLNNVGSTTISRYLNFIYQRLSHPNFHHIPSASTSASAENNSNTLRVNIRVNAPSSMTLSNLMTRAAEIAEQQVNNGAFTRWHPELGAMLPDGSQIISLVLTASLQSTAAPNGAGQITPLSPDTIDRTMNAFSQAIPWNPISYFSVTTVNNHSTQRIPEAGLNYILPAHEALNSTQKQALTRSIYREVTPGDTYIKFERFVIAHTFQNTEESFGQMLSGMEVLRSNLISTRHHFILNPFNFSFSSDNSQLTIYFMLDHYIPSNRMHITLSTQNIESIIPPTGNIEINPLRRTIYVSVTHPPLHQEGVVMELMTFLVNKITTAFAFIVQIAANLIRQPPSSEEELTEVIAANPQPEENSPNETSTEHPPQQQTPVIFINSDKASQ</sequence>
<gene>
    <name evidence="3" type="ORF">NX722_06805</name>
</gene>
<organism evidence="3 4">
    <name type="scientific">Endozoicomonas gorgoniicola</name>
    <dbReference type="NCBI Taxonomy" id="1234144"/>
    <lineage>
        <taxon>Bacteria</taxon>
        <taxon>Pseudomonadati</taxon>
        <taxon>Pseudomonadota</taxon>
        <taxon>Gammaproteobacteria</taxon>
        <taxon>Oceanospirillales</taxon>
        <taxon>Endozoicomonadaceae</taxon>
        <taxon>Endozoicomonas</taxon>
    </lineage>
</organism>
<feature type="region of interest" description="Disordered" evidence="1">
    <location>
        <begin position="421"/>
        <end position="465"/>
    </location>
</feature>